<evidence type="ECO:0000313" key="3">
    <source>
        <dbReference type="Proteomes" id="UP000033109"/>
    </source>
</evidence>
<feature type="domain" description="Cysteine-rich" evidence="1">
    <location>
        <begin position="138"/>
        <end position="222"/>
    </location>
</feature>
<dbReference type="OrthoDB" id="9770306at2"/>
<organism evidence="2 3">
    <name type="scientific">Pontibacter korlensis</name>
    <dbReference type="NCBI Taxonomy" id="400092"/>
    <lineage>
        <taxon>Bacteria</taxon>
        <taxon>Pseudomonadati</taxon>
        <taxon>Bacteroidota</taxon>
        <taxon>Cytophagia</taxon>
        <taxon>Cytophagales</taxon>
        <taxon>Hymenobacteraceae</taxon>
        <taxon>Pontibacter</taxon>
    </lineage>
</organism>
<dbReference type="EMBL" id="CP009621">
    <property type="protein sequence ID" value="AKD05182.1"/>
    <property type="molecule type" value="Genomic_DNA"/>
</dbReference>
<feature type="domain" description="Cysteine-rich" evidence="1">
    <location>
        <begin position="7"/>
        <end position="89"/>
    </location>
</feature>
<dbReference type="KEGG" id="pko:PKOR_21575"/>
<dbReference type="GO" id="GO:0005829">
    <property type="term" value="C:cytosol"/>
    <property type="evidence" value="ECO:0007669"/>
    <property type="project" value="TreeGrafter"/>
</dbReference>
<dbReference type="PANTHER" id="PTHR30296:SF0">
    <property type="entry name" value="LACTATE UTILIZATION PROTEIN A"/>
    <property type="match status" value="1"/>
</dbReference>
<sequence>MASRTIVDIFVPCFVDQLFPDTAMNMVKVLEKVGCEVRYNPNQTCCGQPAFNAGFFNEAREVADKFLDDFSNETSHYIVAPSASCVGMVRNAYQDIFVKSSKLVKYRAMQKKVYELTEFLTDVMGITRIDGASLAGRYTYHDSCSALRECGIKEGPRALLGNVRGLELVEMEDSETCCGFGGTFAVKFEAISTAMAEQKVDNAIATGADYIVSTDSSCLMHLEAYIKKQNKPIKTMHIADVLASGW</sequence>
<evidence type="ECO:0000313" key="2">
    <source>
        <dbReference type="EMBL" id="AKD05182.1"/>
    </source>
</evidence>
<dbReference type="InterPro" id="IPR004017">
    <property type="entry name" value="Cys_rich_dom"/>
</dbReference>
<reference evidence="2 3" key="1">
    <citation type="journal article" date="2015" name="Sci. Rep.">
        <title>Unraveling adaptation of Pontibacter korlensis to radiation and infertility in desert through complete genome and comparative transcriptomic analysis.</title>
        <authorList>
            <person name="Dai J."/>
            <person name="Dai W."/>
            <person name="Qiu C."/>
            <person name="Yang Z."/>
            <person name="Zhang Y."/>
            <person name="Zhou M."/>
            <person name="Zhang L."/>
            <person name="Fang C."/>
            <person name="Gao Q."/>
            <person name="Yang Q."/>
            <person name="Li X."/>
            <person name="Wang Z."/>
            <person name="Wang Z."/>
            <person name="Jia Z."/>
            <person name="Chen X."/>
        </authorList>
    </citation>
    <scope>NUCLEOTIDE SEQUENCE [LARGE SCALE GENOMIC DNA]</scope>
    <source>
        <strain evidence="2 3">X14-1T</strain>
    </source>
</reference>
<protein>
    <submittedName>
        <fullName evidence="2">Fe-S oxidoreductase</fullName>
    </submittedName>
</protein>
<dbReference type="RefSeq" id="WP_046313452.1">
    <property type="nucleotide sequence ID" value="NZ_CBCSCY010000063.1"/>
</dbReference>
<dbReference type="PANTHER" id="PTHR30296">
    <property type="entry name" value="UNCHARACTERIZED PROTEIN YKGE"/>
    <property type="match status" value="1"/>
</dbReference>
<dbReference type="GO" id="GO:0016491">
    <property type="term" value="F:oxidoreductase activity"/>
    <property type="evidence" value="ECO:0007669"/>
    <property type="project" value="UniProtKB-ARBA"/>
</dbReference>
<dbReference type="HOGENOM" id="CLU_023081_1_0_10"/>
<dbReference type="AlphaFoldDB" id="A0A0E3UYJ2"/>
<accession>A0A0E3UYJ2</accession>
<name>A0A0E3UYJ2_9BACT</name>
<proteinExistence type="predicted"/>
<dbReference type="Proteomes" id="UP000033109">
    <property type="component" value="Chromosome"/>
</dbReference>
<evidence type="ECO:0000259" key="1">
    <source>
        <dbReference type="Pfam" id="PF02754"/>
    </source>
</evidence>
<keyword evidence="3" id="KW-1185">Reference proteome</keyword>
<dbReference type="Pfam" id="PF02754">
    <property type="entry name" value="CCG"/>
    <property type="match status" value="2"/>
</dbReference>
<dbReference type="PATRIC" id="fig|400092.3.peg.4745"/>
<dbReference type="STRING" id="400092.PKOR_21575"/>
<gene>
    <name evidence="2" type="ORF">PKOR_21575</name>
</gene>